<evidence type="ECO:0000259" key="1">
    <source>
        <dbReference type="PROSITE" id="PS51202"/>
    </source>
</evidence>
<accession>A0A645I7I7</accession>
<dbReference type="InterPro" id="IPR050721">
    <property type="entry name" value="Trk_Ktr_HKT_K-transport"/>
</dbReference>
<proteinExistence type="predicted"/>
<dbReference type="PROSITE" id="PS51202">
    <property type="entry name" value="RCK_C"/>
    <property type="match status" value="1"/>
</dbReference>
<dbReference type="InterPro" id="IPR036721">
    <property type="entry name" value="RCK_C_sf"/>
</dbReference>
<dbReference type="Pfam" id="PF02254">
    <property type="entry name" value="TrkA_N"/>
    <property type="match status" value="1"/>
</dbReference>
<gene>
    <name evidence="2" type="primary">ktrA_33</name>
    <name evidence="2" type="ORF">SDC9_193935</name>
</gene>
<sequence length="173" mass="19452">MTEAVVADVSNEEVIRELNVRKFDAVILGLSSHFEDQVLALTLLKQEGVRKVIVKANSTIQERILFRLGADEVIQPEQDVAERLARRLTMDNITDLFEFKGSAIAEVTVPEHLAGKSLRQLDLRNRFNITVLLLCKPGKTSETVMTPDTLLETGDELTVFGSQKSITELFRER</sequence>
<dbReference type="AlphaFoldDB" id="A0A645I7I7"/>
<dbReference type="SUPFAM" id="SSF116726">
    <property type="entry name" value="TrkA C-terminal domain-like"/>
    <property type="match status" value="1"/>
</dbReference>
<dbReference type="GO" id="GO:0006813">
    <property type="term" value="P:potassium ion transport"/>
    <property type="evidence" value="ECO:0007669"/>
    <property type="project" value="InterPro"/>
</dbReference>
<organism evidence="2">
    <name type="scientific">bioreactor metagenome</name>
    <dbReference type="NCBI Taxonomy" id="1076179"/>
    <lineage>
        <taxon>unclassified sequences</taxon>
        <taxon>metagenomes</taxon>
        <taxon>ecological metagenomes</taxon>
    </lineage>
</organism>
<dbReference type="GO" id="GO:0008324">
    <property type="term" value="F:monoatomic cation transmembrane transporter activity"/>
    <property type="evidence" value="ECO:0007669"/>
    <property type="project" value="InterPro"/>
</dbReference>
<dbReference type="Gene3D" id="3.40.50.720">
    <property type="entry name" value="NAD(P)-binding Rossmann-like Domain"/>
    <property type="match status" value="1"/>
</dbReference>
<dbReference type="EMBL" id="VSSQ01106958">
    <property type="protein sequence ID" value="MPN46349.1"/>
    <property type="molecule type" value="Genomic_DNA"/>
</dbReference>
<dbReference type="Pfam" id="PF02080">
    <property type="entry name" value="TrkA_C"/>
    <property type="match status" value="1"/>
</dbReference>
<dbReference type="InterPro" id="IPR003148">
    <property type="entry name" value="RCK_N"/>
</dbReference>
<protein>
    <submittedName>
        <fullName evidence="2">Ktr system potassium uptake protein A</fullName>
    </submittedName>
</protein>
<comment type="caution">
    <text evidence="2">The sequence shown here is derived from an EMBL/GenBank/DDBJ whole genome shotgun (WGS) entry which is preliminary data.</text>
</comment>
<dbReference type="SUPFAM" id="SSF51735">
    <property type="entry name" value="NAD(P)-binding Rossmann-fold domains"/>
    <property type="match status" value="1"/>
</dbReference>
<evidence type="ECO:0000313" key="2">
    <source>
        <dbReference type="EMBL" id="MPN46349.1"/>
    </source>
</evidence>
<dbReference type="Gene3D" id="3.30.70.1450">
    <property type="entry name" value="Regulator of K+ conductance, C-terminal domain"/>
    <property type="match status" value="1"/>
</dbReference>
<reference evidence="2" key="1">
    <citation type="submission" date="2019-08" db="EMBL/GenBank/DDBJ databases">
        <authorList>
            <person name="Kucharzyk K."/>
            <person name="Murdoch R.W."/>
            <person name="Higgins S."/>
            <person name="Loffler F."/>
        </authorList>
    </citation>
    <scope>NUCLEOTIDE SEQUENCE</scope>
</reference>
<dbReference type="InterPro" id="IPR036291">
    <property type="entry name" value="NAD(P)-bd_dom_sf"/>
</dbReference>
<dbReference type="PANTHER" id="PTHR43833:SF7">
    <property type="entry name" value="KTR SYSTEM POTASSIUM UPTAKE PROTEIN C"/>
    <property type="match status" value="1"/>
</dbReference>
<name>A0A645I7I7_9ZZZZ</name>
<feature type="domain" description="RCK C-terminal" evidence="1">
    <location>
        <begin position="91"/>
        <end position="173"/>
    </location>
</feature>
<dbReference type="InterPro" id="IPR006037">
    <property type="entry name" value="RCK_C"/>
</dbReference>
<dbReference type="PANTHER" id="PTHR43833">
    <property type="entry name" value="POTASSIUM CHANNEL PROTEIN 2-RELATED-RELATED"/>
    <property type="match status" value="1"/>
</dbReference>